<dbReference type="InterPro" id="IPR025323">
    <property type="entry name" value="DUF4229"/>
</dbReference>
<dbReference type="RefSeq" id="WP_289457391.1">
    <property type="nucleotide sequence ID" value="NZ_JAUCML010000001.1"/>
</dbReference>
<comment type="caution">
    <text evidence="3">The sequence shown here is derived from an EMBL/GenBank/DDBJ whole genome shotgun (WGS) entry which is preliminary data.</text>
</comment>
<keyword evidence="2" id="KW-0472">Membrane</keyword>
<dbReference type="Pfam" id="PF14012">
    <property type="entry name" value="DUF4229"/>
    <property type="match status" value="1"/>
</dbReference>
<feature type="region of interest" description="Disordered" evidence="1">
    <location>
        <begin position="85"/>
        <end position="117"/>
    </location>
</feature>
<dbReference type="EMBL" id="JAUCML010000001">
    <property type="protein sequence ID" value="MDM7883732.1"/>
    <property type="molecule type" value="Genomic_DNA"/>
</dbReference>
<keyword evidence="4" id="KW-1185">Reference proteome</keyword>
<accession>A0ABT7T2C9</accession>
<keyword evidence="2" id="KW-1133">Transmembrane helix</keyword>
<feature type="compositionally biased region" description="Basic and acidic residues" evidence="1">
    <location>
        <begin position="103"/>
        <end position="117"/>
    </location>
</feature>
<feature type="transmembrane region" description="Helical" evidence="2">
    <location>
        <begin position="30"/>
        <end position="48"/>
    </location>
</feature>
<reference evidence="3 4" key="1">
    <citation type="submission" date="2023-06" db="EMBL/GenBank/DDBJ databases">
        <authorList>
            <person name="Feng G."/>
            <person name="Li J."/>
            <person name="Zhu H."/>
        </authorList>
    </citation>
    <scope>NUCLEOTIDE SEQUENCE [LARGE SCALE GENOMIC DNA]</scope>
    <source>
        <strain evidence="3 4">RHCKG23</strain>
    </source>
</reference>
<proteinExistence type="predicted"/>
<sequence>MKAWLVYTLARLGIFAAALAVLLVIGLRWYWAAIGAALIGLLVSYIALPGLRGRVTSSIASRRARPEHDADSDFEDDFVDAADSDAADTAAAEHAAPATRPVSDAERHRVRHERDED</sequence>
<evidence type="ECO:0000256" key="1">
    <source>
        <dbReference type="SAM" id="MobiDB-lite"/>
    </source>
</evidence>
<keyword evidence="2" id="KW-0812">Transmembrane</keyword>
<organism evidence="3 4">
    <name type="scientific">Curtobacterium citri</name>
    <dbReference type="NCBI Taxonomy" id="3055139"/>
    <lineage>
        <taxon>Bacteria</taxon>
        <taxon>Bacillati</taxon>
        <taxon>Actinomycetota</taxon>
        <taxon>Actinomycetes</taxon>
        <taxon>Micrococcales</taxon>
        <taxon>Microbacteriaceae</taxon>
        <taxon>Curtobacterium</taxon>
    </lineage>
</organism>
<gene>
    <name evidence="3" type="ORF">QUG92_01285</name>
</gene>
<evidence type="ECO:0000313" key="4">
    <source>
        <dbReference type="Proteomes" id="UP001237823"/>
    </source>
</evidence>
<feature type="compositionally biased region" description="Low complexity" evidence="1">
    <location>
        <begin position="87"/>
        <end position="102"/>
    </location>
</feature>
<dbReference type="Proteomes" id="UP001237823">
    <property type="component" value="Unassembled WGS sequence"/>
</dbReference>
<protein>
    <submittedName>
        <fullName evidence="3">DUF4229 domain-containing protein</fullName>
    </submittedName>
</protein>
<name>A0ABT7T2C9_9MICO</name>
<evidence type="ECO:0000256" key="2">
    <source>
        <dbReference type="SAM" id="Phobius"/>
    </source>
</evidence>
<evidence type="ECO:0000313" key="3">
    <source>
        <dbReference type="EMBL" id="MDM7883732.1"/>
    </source>
</evidence>